<dbReference type="EMBL" id="MHIE01000016">
    <property type="protein sequence ID" value="OGY45655.1"/>
    <property type="molecule type" value="Genomic_DNA"/>
</dbReference>
<gene>
    <name evidence="3" type="ORF">A2744_03000</name>
</gene>
<feature type="domain" description="GIY-YIG" evidence="2">
    <location>
        <begin position="1"/>
        <end position="77"/>
    </location>
</feature>
<dbReference type="Gene3D" id="3.40.1440.10">
    <property type="entry name" value="GIY-YIG endonuclease"/>
    <property type="match status" value="1"/>
</dbReference>
<dbReference type="SUPFAM" id="SSF82771">
    <property type="entry name" value="GIY-YIG endonuclease"/>
    <property type="match status" value="1"/>
</dbReference>
<dbReference type="PANTHER" id="PTHR34477:SF1">
    <property type="entry name" value="UPF0213 PROTEIN YHBQ"/>
    <property type="match status" value="1"/>
</dbReference>
<name>A0A1G1XZY2_9BACT</name>
<dbReference type="CDD" id="cd10449">
    <property type="entry name" value="GIY-YIG_SLX1_like"/>
    <property type="match status" value="1"/>
</dbReference>
<dbReference type="InterPro" id="IPR000305">
    <property type="entry name" value="GIY-YIG_endonuc"/>
</dbReference>
<comment type="caution">
    <text evidence="3">The sequence shown here is derived from an EMBL/GenBank/DDBJ whole genome shotgun (WGS) entry which is preliminary data.</text>
</comment>
<comment type="similarity">
    <text evidence="1">Belongs to the UPF0213 family.</text>
</comment>
<sequence length="86" mass="10456">MWYVYLLLSKSYGRWYIGSTKNLQKRILNHNSGRNKSTKYGIPWKLIYCEISLNRYDARAREKYLKSGMGRRYLKNRLKFFFAQGF</sequence>
<evidence type="ECO:0000313" key="3">
    <source>
        <dbReference type="EMBL" id="OGY45655.1"/>
    </source>
</evidence>
<organism evidence="3 4">
    <name type="scientific">Candidatus Buchananbacteria bacterium RIFCSPHIGHO2_01_FULL_44_11</name>
    <dbReference type="NCBI Taxonomy" id="1797535"/>
    <lineage>
        <taxon>Bacteria</taxon>
        <taxon>Candidatus Buchananiibacteriota</taxon>
    </lineage>
</organism>
<protein>
    <recommendedName>
        <fullName evidence="2">GIY-YIG domain-containing protein</fullName>
    </recommendedName>
</protein>
<proteinExistence type="inferred from homology"/>
<dbReference type="PROSITE" id="PS50164">
    <property type="entry name" value="GIY_YIG"/>
    <property type="match status" value="1"/>
</dbReference>
<evidence type="ECO:0000313" key="4">
    <source>
        <dbReference type="Proteomes" id="UP000178240"/>
    </source>
</evidence>
<dbReference type="Proteomes" id="UP000178240">
    <property type="component" value="Unassembled WGS sequence"/>
</dbReference>
<dbReference type="InterPro" id="IPR050190">
    <property type="entry name" value="UPF0213_domain"/>
</dbReference>
<dbReference type="PANTHER" id="PTHR34477">
    <property type="entry name" value="UPF0213 PROTEIN YHBQ"/>
    <property type="match status" value="1"/>
</dbReference>
<evidence type="ECO:0000259" key="2">
    <source>
        <dbReference type="PROSITE" id="PS50164"/>
    </source>
</evidence>
<dbReference type="Pfam" id="PF01541">
    <property type="entry name" value="GIY-YIG"/>
    <property type="match status" value="1"/>
</dbReference>
<reference evidence="3 4" key="1">
    <citation type="journal article" date="2016" name="Nat. Commun.">
        <title>Thousands of microbial genomes shed light on interconnected biogeochemical processes in an aquifer system.</title>
        <authorList>
            <person name="Anantharaman K."/>
            <person name="Brown C.T."/>
            <person name="Hug L.A."/>
            <person name="Sharon I."/>
            <person name="Castelle C.J."/>
            <person name="Probst A.J."/>
            <person name="Thomas B.C."/>
            <person name="Singh A."/>
            <person name="Wilkins M.J."/>
            <person name="Karaoz U."/>
            <person name="Brodie E.L."/>
            <person name="Williams K.H."/>
            <person name="Hubbard S.S."/>
            <person name="Banfield J.F."/>
        </authorList>
    </citation>
    <scope>NUCLEOTIDE SEQUENCE [LARGE SCALE GENOMIC DNA]</scope>
</reference>
<dbReference type="STRING" id="1797535.A2744_03000"/>
<dbReference type="InterPro" id="IPR035901">
    <property type="entry name" value="GIY-YIG_endonuc_sf"/>
</dbReference>
<dbReference type="AlphaFoldDB" id="A0A1G1XZY2"/>
<accession>A0A1G1XZY2</accession>
<evidence type="ECO:0000256" key="1">
    <source>
        <dbReference type="ARBA" id="ARBA00007435"/>
    </source>
</evidence>